<evidence type="ECO:0000313" key="1">
    <source>
        <dbReference type="EMBL" id="RNA69285.1"/>
    </source>
</evidence>
<dbReference type="AlphaFoldDB" id="A0A3M7TXX5"/>
<protein>
    <submittedName>
        <fullName evidence="1">Uncharacterized protein</fullName>
    </submittedName>
</protein>
<dbReference type="EMBL" id="RHIB01000001">
    <property type="protein sequence ID" value="RNA69285.1"/>
    <property type="molecule type" value="Genomic_DNA"/>
</dbReference>
<organism evidence="1 2">
    <name type="scientific">Alteribacter keqinensis</name>
    <dbReference type="NCBI Taxonomy" id="2483800"/>
    <lineage>
        <taxon>Bacteria</taxon>
        <taxon>Bacillati</taxon>
        <taxon>Bacillota</taxon>
        <taxon>Bacilli</taxon>
        <taxon>Bacillales</taxon>
        <taxon>Bacillaceae</taxon>
        <taxon>Alteribacter</taxon>
    </lineage>
</organism>
<keyword evidence="2" id="KW-1185">Reference proteome</keyword>
<reference evidence="1 2" key="1">
    <citation type="submission" date="2018-10" db="EMBL/GenBank/DDBJ databases">
        <title>Bacillus Keqinensis sp. nov., a moderately halophilic bacterium isolated from a saline-alkaline lake.</title>
        <authorList>
            <person name="Wang H."/>
        </authorList>
    </citation>
    <scope>NUCLEOTIDE SEQUENCE [LARGE SCALE GENOMIC DNA]</scope>
    <source>
        <strain evidence="1 2">KQ-3</strain>
    </source>
</reference>
<dbReference type="Proteomes" id="UP000278746">
    <property type="component" value="Unassembled WGS sequence"/>
</dbReference>
<name>A0A3M7TXX5_9BACI</name>
<evidence type="ECO:0000313" key="2">
    <source>
        <dbReference type="Proteomes" id="UP000278746"/>
    </source>
</evidence>
<dbReference type="RefSeq" id="WP_122896806.1">
    <property type="nucleotide sequence ID" value="NZ_RHIB01000001.1"/>
</dbReference>
<gene>
    <name evidence="1" type="ORF">EBO34_04890</name>
</gene>
<accession>A0A3M7TXX5</accession>
<comment type="caution">
    <text evidence="1">The sequence shown here is derived from an EMBL/GenBank/DDBJ whole genome shotgun (WGS) entry which is preliminary data.</text>
</comment>
<proteinExistence type="predicted"/>
<sequence>MTDYVEVEPMLKQIKTTKELNDMGFHCLSHLYDHEDEGDENKLDRSGQFSHCWIWSNGFLRIIVKDREDQYCEIVGEFTEETIQEIIRNQWRKADEKRLVDKEDFSELNEGEFMNVDVLFKLGDNYSVKVRVEVSHYDDTTTAIDLAKIMLSSDLGLNIDFIFESLNINSYDERYVRVEKEKESAV</sequence>
<dbReference type="OrthoDB" id="2850714at2"/>